<dbReference type="InterPro" id="IPR000212">
    <property type="entry name" value="DNA_helicase_UvrD/REP"/>
</dbReference>
<evidence type="ECO:0000256" key="6">
    <source>
        <dbReference type="ARBA" id="ARBA00023235"/>
    </source>
</evidence>
<comment type="catalytic activity">
    <reaction evidence="7">
        <text>Couples ATP hydrolysis with the unwinding of duplex DNA by translocating in the 3'-5' direction.</text>
        <dbReference type="EC" id="5.6.2.4"/>
    </reaction>
</comment>
<evidence type="ECO:0000256" key="3">
    <source>
        <dbReference type="ARBA" id="ARBA00022801"/>
    </source>
</evidence>
<evidence type="ECO:0000313" key="12">
    <source>
        <dbReference type="EMBL" id="RAL21443.1"/>
    </source>
</evidence>
<dbReference type="GO" id="GO:0043138">
    <property type="term" value="F:3'-5' DNA helicase activity"/>
    <property type="evidence" value="ECO:0007669"/>
    <property type="project" value="UniProtKB-EC"/>
</dbReference>
<keyword evidence="13" id="KW-1185">Reference proteome</keyword>
<protein>
    <recommendedName>
        <fullName evidence="8">DNA 3'-5' helicase</fullName>
        <ecNumber evidence="8">5.6.2.4</ecNumber>
    </recommendedName>
</protein>
<evidence type="ECO:0000313" key="13">
    <source>
        <dbReference type="Proteomes" id="UP000251213"/>
    </source>
</evidence>
<dbReference type="PROSITE" id="PS51198">
    <property type="entry name" value="UVRD_HELICASE_ATP_BIND"/>
    <property type="match status" value="1"/>
</dbReference>
<evidence type="ECO:0000259" key="11">
    <source>
        <dbReference type="PROSITE" id="PS51198"/>
    </source>
</evidence>
<reference evidence="12 13" key="1">
    <citation type="submission" date="2018-06" db="EMBL/GenBank/DDBJ databases">
        <title>Thermoflavimicrobium daqus sp. nov., a thermophilic microbe isolated from Moutai-flavour Daqu.</title>
        <authorList>
            <person name="Wang X."/>
            <person name="Zhou H."/>
        </authorList>
    </citation>
    <scope>NUCLEOTIDE SEQUENCE [LARGE SCALE GENOMIC DNA]</scope>
    <source>
        <strain evidence="12 13">FBKL4.011</strain>
    </source>
</reference>
<proteinExistence type="inferred from homology"/>
<dbReference type="Proteomes" id="UP000251213">
    <property type="component" value="Unassembled WGS sequence"/>
</dbReference>
<dbReference type="Pfam" id="PF00580">
    <property type="entry name" value="UvrD-helicase"/>
    <property type="match status" value="1"/>
</dbReference>
<evidence type="ECO:0000256" key="5">
    <source>
        <dbReference type="ARBA" id="ARBA00022840"/>
    </source>
</evidence>
<dbReference type="Pfam" id="PF13361">
    <property type="entry name" value="UvrD_C"/>
    <property type="match status" value="1"/>
</dbReference>
<accession>A0A364K1H8</accession>
<evidence type="ECO:0000256" key="7">
    <source>
        <dbReference type="ARBA" id="ARBA00034617"/>
    </source>
</evidence>
<keyword evidence="3 10" id="KW-0378">Hydrolase</keyword>
<dbReference type="Gene3D" id="1.10.10.160">
    <property type="match status" value="1"/>
</dbReference>
<dbReference type="PANTHER" id="PTHR11070">
    <property type="entry name" value="UVRD / RECB / PCRA DNA HELICASE FAMILY MEMBER"/>
    <property type="match status" value="1"/>
</dbReference>
<keyword evidence="5 10" id="KW-0067">ATP-binding</keyword>
<dbReference type="GO" id="GO:0005829">
    <property type="term" value="C:cytosol"/>
    <property type="evidence" value="ECO:0007669"/>
    <property type="project" value="TreeGrafter"/>
</dbReference>
<evidence type="ECO:0000256" key="9">
    <source>
        <dbReference type="ARBA" id="ARBA00048988"/>
    </source>
</evidence>
<evidence type="ECO:0000256" key="10">
    <source>
        <dbReference type="PROSITE-ProRule" id="PRU00560"/>
    </source>
</evidence>
<sequence length="556" mass="66255">MVNEQTYIEQRRQFFIRTARAWQKYFDAEGLLPGITPSDEQKAIIQQEDDQLMINGSAGSGKSITLMYKLLKVMKQEQEPQRILYVTYNKTLLDDSRKRLEAAKAFHSLKERHQLHMVTFHQMVYYLMKEMGYKKIRKVESSTRGMQKIKDQVYRRIAAIYGELTESKEYKKLPAEQHLSSKHTVEFLVDEIRWIKENGFITKEKYLQVERTGRSHNPRLTRQQRKTIFKIYEKYQEDMEKKYHHAMDLEDYALELLKIMDQVPEKLYYDYIFIDEVQDLQPMQIFALAKLKKKKMVLTGDPKQRIYKTSPHSYSSLGLNLSGRRNRTLRQNFRSTRQIMLLAESLEFEDVENDRLDHLTFVREGERPMISYHPGSRKLANAIIRNVKKIQKQDPSASIAIIHRDEDHMNNGLENQLKQYLQQQLMLISTEEYRKKFDHQAIKKPVFFTDVYSVKGLEFDHVFVIQFDRFHYPSEKRLKELEARCTEGMDSDSFRKDFDHFYSDEKKLLYVAITRAKQTLQIMYAADKDTKISQFIRDFPVRAYEAKGFDKSKYGK</sequence>
<reference evidence="12 13" key="2">
    <citation type="submission" date="2018-06" db="EMBL/GenBank/DDBJ databases">
        <authorList>
            <person name="Zhirakovskaya E."/>
        </authorList>
    </citation>
    <scope>NUCLEOTIDE SEQUENCE [LARGE SCALE GENOMIC DNA]</scope>
    <source>
        <strain evidence="12 13">FBKL4.011</strain>
    </source>
</reference>
<keyword evidence="6" id="KW-0413">Isomerase</keyword>
<evidence type="ECO:0000256" key="1">
    <source>
        <dbReference type="ARBA" id="ARBA00009922"/>
    </source>
</evidence>
<gene>
    <name evidence="12" type="ORF">DL897_16375</name>
</gene>
<feature type="domain" description="UvrD-like helicase ATP-binding" evidence="11">
    <location>
        <begin position="35"/>
        <end position="336"/>
    </location>
</feature>
<evidence type="ECO:0000256" key="8">
    <source>
        <dbReference type="ARBA" id="ARBA00034808"/>
    </source>
</evidence>
<comment type="caution">
    <text evidence="12">The sequence shown here is derived from an EMBL/GenBank/DDBJ whole genome shotgun (WGS) entry which is preliminary data.</text>
</comment>
<dbReference type="InterPro" id="IPR014016">
    <property type="entry name" value="UvrD-like_ATP-bd"/>
</dbReference>
<comment type="similarity">
    <text evidence="1">Belongs to the helicase family. UvrD subfamily.</text>
</comment>
<dbReference type="InterPro" id="IPR013986">
    <property type="entry name" value="DExx_box_DNA_helicase_dom_sf"/>
</dbReference>
<dbReference type="GO" id="GO:0016887">
    <property type="term" value="F:ATP hydrolysis activity"/>
    <property type="evidence" value="ECO:0007669"/>
    <property type="project" value="RHEA"/>
</dbReference>
<dbReference type="AlphaFoldDB" id="A0A364K1H8"/>
<dbReference type="EC" id="5.6.2.4" evidence="8"/>
<organism evidence="12 13">
    <name type="scientific">Thermoflavimicrobium daqui</name>
    <dbReference type="NCBI Taxonomy" id="2137476"/>
    <lineage>
        <taxon>Bacteria</taxon>
        <taxon>Bacillati</taxon>
        <taxon>Bacillota</taxon>
        <taxon>Bacilli</taxon>
        <taxon>Bacillales</taxon>
        <taxon>Thermoactinomycetaceae</taxon>
        <taxon>Thermoflavimicrobium</taxon>
    </lineage>
</organism>
<dbReference type="GO" id="GO:0000725">
    <property type="term" value="P:recombinational repair"/>
    <property type="evidence" value="ECO:0007669"/>
    <property type="project" value="TreeGrafter"/>
</dbReference>
<dbReference type="GO" id="GO:0005524">
    <property type="term" value="F:ATP binding"/>
    <property type="evidence" value="ECO:0007669"/>
    <property type="project" value="UniProtKB-UniRule"/>
</dbReference>
<dbReference type="EMBL" id="QJKK01000014">
    <property type="protein sequence ID" value="RAL21443.1"/>
    <property type="molecule type" value="Genomic_DNA"/>
</dbReference>
<dbReference type="GO" id="GO:0003677">
    <property type="term" value="F:DNA binding"/>
    <property type="evidence" value="ECO:0007669"/>
    <property type="project" value="UniProtKB-KW"/>
</dbReference>
<dbReference type="SUPFAM" id="SSF52540">
    <property type="entry name" value="P-loop containing nucleoside triphosphate hydrolases"/>
    <property type="match status" value="1"/>
</dbReference>
<name>A0A364K1H8_9BACL</name>
<comment type="catalytic activity">
    <reaction evidence="9">
        <text>ATP + H2O = ADP + phosphate + H(+)</text>
        <dbReference type="Rhea" id="RHEA:13065"/>
        <dbReference type="ChEBI" id="CHEBI:15377"/>
        <dbReference type="ChEBI" id="CHEBI:15378"/>
        <dbReference type="ChEBI" id="CHEBI:30616"/>
        <dbReference type="ChEBI" id="CHEBI:43474"/>
        <dbReference type="ChEBI" id="CHEBI:456216"/>
        <dbReference type="EC" id="5.6.2.4"/>
    </reaction>
</comment>
<dbReference type="Gene3D" id="3.40.50.300">
    <property type="entry name" value="P-loop containing nucleotide triphosphate hydrolases"/>
    <property type="match status" value="2"/>
</dbReference>
<feature type="binding site" evidence="10">
    <location>
        <begin position="56"/>
        <end position="63"/>
    </location>
    <ligand>
        <name>ATP</name>
        <dbReference type="ChEBI" id="CHEBI:30616"/>
    </ligand>
</feature>
<evidence type="ECO:0000256" key="4">
    <source>
        <dbReference type="ARBA" id="ARBA00022806"/>
    </source>
</evidence>
<dbReference type="InterPro" id="IPR014017">
    <property type="entry name" value="DNA_helicase_UvrD-like_C"/>
</dbReference>
<dbReference type="OrthoDB" id="9787585at2"/>
<evidence type="ECO:0000256" key="2">
    <source>
        <dbReference type="ARBA" id="ARBA00022741"/>
    </source>
</evidence>
<dbReference type="InterPro" id="IPR027417">
    <property type="entry name" value="P-loop_NTPase"/>
</dbReference>
<keyword evidence="4 10" id="KW-0347">Helicase</keyword>
<dbReference type="PANTHER" id="PTHR11070:SF30">
    <property type="entry name" value="F-BOX DNA HELICASE 1"/>
    <property type="match status" value="1"/>
</dbReference>
<keyword evidence="2 10" id="KW-0547">Nucleotide-binding</keyword>